<dbReference type="Proteomes" id="UP001301731">
    <property type="component" value="Chromosome"/>
</dbReference>
<dbReference type="RefSeq" id="WP_318107714.1">
    <property type="nucleotide sequence ID" value="NZ_CP137573.1"/>
</dbReference>
<reference evidence="1 2" key="1">
    <citation type="submission" date="2023-10" db="EMBL/GenBank/DDBJ databases">
        <title>The genome sequence of Streptomyces sp. HUAS YS2.</title>
        <authorList>
            <person name="Mo P."/>
        </authorList>
    </citation>
    <scope>NUCLEOTIDE SEQUENCE [LARGE SCALE GENOMIC DNA]</scope>
    <source>
        <strain evidence="1 2">HUAS YS2</strain>
    </source>
</reference>
<evidence type="ECO:0000313" key="1">
    <source>
        <dbReference type="EMBL" id="WOX25260.1"/>
    </source>
</evidence>
<dbReference type="EMBL" id="CP137573">
    <property type="protein sequence ID" value="WOX25260.1"/>
    <property type="molecule type" value="Genomic_DNA"/>
</dbReference>
<accession>A0ABZ0M0T5</accession>
<protein>
    <submittedName>
        <fullName evidence="1">Uncharacterized protein</fullName>
    </submittedName>
</protein>
<gene>
    <name evidence="1" type="ORF">R2D22_29350</name>
</gene>
<evidence type="ECO:0000313" key="2">
    <source>
        <dbReference type="Proteomes" id="UP001301731"/>
    </source>
</evidence>
<name>A0ABZ0M0T5_9ACTN</name>
<keyword evidence="2" id="KW-1185">Reference proteome</keyword>
<sequence length="202" mass="21987">MSANDTPLLPEALRASPFGWGAWPSDENAELLALARGVLEAALPAAPLAVPEPPFLGHADEKFYADDEEVPDWVLVWPVLYDHVDGVHVTAGQMAAAEAECARRGLDTTDFQEVWVRRITGWIVEKALEWCGLMVDDLDSLTPWFPELAEQYALRGLAAEQAVSALRGTVDLPASRAALTRLAADTSLPDDIRELAAYPLGR</sequence>
<proteinExistence type="predicted"/>
<organism evidence="1 2">
    <name type="scientific">Streptomyces solicathayae</name>
    <dbReference type="NCBI Taxonomy" id="3081768"/>
    <lineage>
        <taxon>Bacteria</taxon>
        <taxon>Bacillati</taxon>
        <taxon>Actinomycetota</taxon>
        <taxon>Actinomycetes</taxon>
        <taxon>Kitasatosporales</taxon>
        <taxon>Streptomycetaceae</taxon>
        <taxon>Streptomyces</taxon>
    </lineage>
</organism>